<evidence type="ECO:0000256" key="1">
    <source>
        <dbReference type="SAM" id="Phobius"/>
    </source>
</evidence>
<dbReference type="Pfam" id="PF09527">
    <property type="entry name" value="ATPase_gene1"/>
    <property type="match status" value="1"/>
</dbReference>
<dbReference type="AlphaFoldDB" id="A0A8I0ADA1"/>
<reference evidence="2 3" key="1">
    <citation type="submission" date="2020-08" db="EMBL/GenBank/DDBJ databases">
        <title>Genome public.</title>
        <authorList>
            <person name="Liu C."/>
            <person name="Sun Q."/>
        </authorList>
    </citation>
    <scope>NUCLEOTIDE SEQUENCE [LARGE SCALE GENOMIC DNA]</scope>
    <source>
        <strain evidence="2 3">BX17</strain>
    </source>
</reference>
<organism evidence="2 3">
    <name type="scientific">Blautia segnis</name>
    <dbReference type="NCBI Taxonomy" id="2763030"/>
    <lineage>
        <taxon>Bacteria</taxon>
        <taxon>Bacillati</taxon>
        <taxon>Bacillota</taxon>
        <taxon>Clostridia</taxon>
        <taxon>Lachnospirales</taxon>
        <taxon>Lachnospiraceae</taxon>
        <taxon>Blautia</taxon>
    </lineage>
</organism>
<keyword evidence="1" id="KW-1133">Transmembrane helix</keyword>
<name>A0A8I0ADA1_9FIRM</name>
<evidence type="ECO:0000313" key="2">
    <source>
        <dbReference type="EMBL" id="MBC5650923.1"/>
    </source>
</evidence>
<dbReference type="RefSeq" id="WP_021925149.1">
    <property type="nucleotide sequence ID" value="NZ_JACOOT010000016.1"/>
</dbReference>
<keyword evidence="1" id="KW-0472">Membrane</keyword>
<feature type="transmembrane region" description="Helical" evidence="1">
    <location>
        <begin position="21"/>
        <end position="41"/>
    </location>
</feature>
<keyword evidence="1" id="KW-0812">Transmembrane</keyword>
<dbReference type="Proteomes" id="UP000652847">
    <property type="component" value="Unassembled WGS sequence"/>
</dbReference>
<keyword evidence="3" id="KW-1185">Reference proteome</keyword>
<protein>
    <submittedName>
        <fullName evidence="2">AtpZ/AtpI family protein</fullName>
    </submittedName>
</protein>
<sequence length="87" mass="10117">MKKWGDIIRNLTMLSQFGLSFITPLLLCLLICWWLTAHLGIGEWVFLPGFFFGLGGSFTVAYKLYLSVTSHQRKEKKKNKVSFNRHH</sequence>
<feature type="transmembrane region" description="Helical" evidence="1">
    <location>
        <begin position="47"/>
        <end position="68"/>
    </location>
</feature>
<comment type="caution">
    <text evidence="2">The sequence shown here is derived from an EMBL/GenBank/DDBJ whole genome shotgun (WGS) entry which is preliminary data.</text>
</comment>
<dbReference type="EMBL" id="JACOOT010000016">
    <property type="protein sequence ID" value="MBC5650923.1"/>
    <property type="molecule type" value="Genomic_DNA"/>
</dbReference>
<evidence type="ECO:0000313" key="3">
    <source>
        <dbReference type="Proteomes" id="UP000652847"/>
    </source>
</evidence>
<gene>
    <name evidence="2" type="ORF">H8S54_07335</name>
</gene>
<proteinExistence type="predicted"/>
<accession>A0A8I0ADA1</accession>
<dbReference type="InterPro" id="IPR032820">
    <property type="entry name" value="ATPase_put"/>
</dbReference>